<dbReference type="GO" id="GO:0005524">
    <property type="term" value="F:ATP binding"/>
    <property type="evidence" value="ECO:0007669"/>
    <property type="project" value="InterPro"/>
</dbReference>
<sequence length="527" mass="61305">MNTIDSDDELNLSNKIVKKRSNSIESELENEKIDNFDEKCHMYNLGDLQLEGDNVILGNKTKKENKELTEIFNKIKLNLYDKTVTIDTILSLKNISEIDKVKLVEKYCIMKNNEDNLEEYIKYRDILKEEVTKIQTMTEEDIKNKEKMDFIIKKLESLNKETFDLKAKIIKFNIDDQYKSLLYDKYKLLDEMKEKDVEYFKLKNWILQVLNIPFNKSIELNISNTNDFLKNIKIKLDTELYGMKNVKEELMLQIINRFIKKRKSELIPSLVGAAGIGKTKIIHVMAESLNIPFYHISLGGIKDGSYLDGFSNTYIGSRQGIIVDALIKMGCNNGIIFFDEIDKISESIEGIEVVNQLIHILDHTQNNIFYDKYISEIPIDLSNIWFICSLNNIDLINPILKNRLYIVDVEGYGILQKIEIGQNIVIPKKLKEYNLDNLVFFENIVIEHIIGKSKKNDTGVREFKRNIDKICKRLDILRTSINVDGTYGILDWSFKIENLKFPLKMTIKHIDILLKDVISGSNDSMFL</sequence>
<dbReference type="EMBL" id="MN739831">
    <property type="protein sequence ID" value="QHT73731.1"/>
    <property type="molecule type" value="Genomic_DNA"/>
</dbReference>
<dbReference type="GO" id="GO:0004176">
    <property type="term" value="F:ATP-dependent peptidase activity"/>
    <property type="evidence" value="ECO:0007669"/>
    <property type="project" value="InterPro"/>
</dbReference>
<dbReference type="Pfam" id="PF00004">
    <property type="entry name" value="AAA"/>
    <property type="match status" value="1"/>
</dbReference>
<reference evidence="2" key="1">
    <citation type="journal article" date="2020" name="Nature">
        <title>Giant virus diversity and host interactions through global metagenomics.</title>
        <authorList>
            <person name="Schulz F."/>
            <person name="Roux S."/>
            <person name="Paez-Espino D."/>
            <person name="Jungbluth S."/>
            <person name="Walsh D.A."/>
            <person name="Denef V.J."/>
            <person name="McMahon K.D."/>
            <person name="Konstantinidis K.T."/>
            <person name="Eloe-Fadrosh E.A."/>
            <person name="Kyrpides N.C."/>
            <person name="Woyke T."/>
        </authorList>
    </citation>
    <scope>NUCLEOTIDE SEQUENCE</scope>
    <source>
        <strain evidence="2">GVMAG-M-3300023179-4</strain>
    </source>
</reference>
<dbReference type="GO" id="GO:0030163">
    <property type="term" value="P:protein catabolic process"/>
    <property type="evidence" value="ECO:0007669"/>
    <property type="project" value="InterPro"/>
</dbReference>
<dbReference type="InterPro" id="IPR027065">
    <property type="entry name" value="Lon_Prtase"/>
</dbReference>
<feature type="domain" description="ATPase AAA-type core" evidence="1">
    <location>
        <begin position="270"/>
        <end position="404"/>
    </location>
</feature>
<accession>A0A6C0GZK1</accession>
<evidence type="ECO:0000259" key="1">
    <source>
        <dbReference type="Pfam" id="PF00004"/>
    </source>
</evidence>
<dbReference type="Gene3D" id="3.40.50.300">
    <property type="entry name" value="P-loop containing nucleotide triphosphate hydrolases"/>
    <property type="match status" value="1"/>
</dbReference>
<organism evidence="2">
    <name type="scientific">viral metagenome</name>
    <dbReference type="NCBI Taxonomy" id="1070528"/>
    <lineage>
        <taxon>unclassified sequences</taxon>
        <taxon>metagenomes</taxon>
        <taxon>organismal metagenomes</taxon>
    </lineage>
</organism>
<dbReference type="InterPro" id="IPR027417">
    <property type="entry name" value="P-loop_NTPase"/>
</dbReference>
<dbReference type="PANTHER" id="PTHR10046">
    <property type="entry name" value="ATP DEPENDENT LON PROTEASE FAMILY MEMBER"/>
    <property type="match status" value="1"/>
</dbReference>
<dbReference type="GO" id="GO:0016887">
    <property type="term" value="F:ATP hydrolysis activity"/>
    <property type="evidence" value="ECO:0007669"/>
    <property type="project" value="InterPro"/>
</dbReference>
<dbReference type="SUPFAM" id="SSF52540">
    <property type="entry name" value="P-loop containing nucleoside triphosphate hydrolases"/>
    <property type="match status" value="1"/>
</dbReference>
<dbReference type="Gene3D" id="1.10.8.60">
    <property type="match status" value="1"/>
</dbReference>
<proteinExistence type="predicted"/>
<dbReference type="InterPro" id="IPR003959">
    <property type="entry name" value="ATPase_AAA_core"/>
</dbReference>
<evidence type="ECO:0000313" key="2">
    <source>
        <dbReference type="EMBL" id="QHT73731.1"/>
    </source>
</evidence>
<protein>
    <recommendedName>
        <fullName evidence="1">ATPase AAA-type core domain-containing protein</fullName>
    </recommendedName>
</protein>
<name>A0A6C0GZK1_9ZZZZ</name>
<dbReference type="GO" id="GO:0004252">
    <property type="term" value="F:serine-type endopeptidase activity"/>
    <property type="evidence" value="ECO:0007669"/>
    <property type="project" value="InterPro"/>
</dbReference>
<dbReference type="AlphaFoldDB" id="A0A6C0GZK1"/>